<name>A0ABR1GG41_AURAN</name>
<dbReference type="EMBL" id="JBBJCI010000018">
    <property type="protein sequence ID" value="KAK7254772.1"/>
    <property type="molecule type" value="Genomic_DNA"/>
</dbReference>
<dbReference type="KEGG" id="aaf:AURANDRAFT_65582"/>
<dbReference type="SUPFAM" id="SSF52540">
    <property type="entry name" value="P-loop containing nucleoside triphosphate hydrolases"/>
    <property type="match status" value="1"/>
</dbReference>
<gene>
    <name evidence="1" type="ORF">SO694_00131086</name>
</gene>
<evidence type="ECO:0000313" key="2">
    <source>
        <dbReference type="Proteomes" id="UP001363151"/>
    </source>
</evidence>
<organism evidence="1 2">
    <name type="scientific">Aureococcus anophagefferens</name>
    <name type="common">Harmful bloom alga</name>
    <dbReference type="NCBI Taxonomy" id="44056"/>
    <lineage>
        <taxon>Eukaryota</taxon>
        <taxon>Sar</taxon>
        <taxon>Stramenopiles</taxon>
        <taxon>Ochrophyta</taxon>
        <taxon>Pelagophyceae</taxon>
        <taxon>Pelagomonadales</taxon>
        <taxon>Pelagomonadaceae</taxon>
        <taxon>Aureococcus</taxon>
    </lineage>
</organism>
<reference evidence="1 2" key="1">
    <citation type="submission" date="2024-03" db="EMBL/GenBank/DDBJ databases">
        <title>Aureococcus anophagefferens CCMP1851 and Kratosvirus quantuckense: Draft genome of a second virus-susceptible host strain in the model system.</title>
        <authorList>
            <person name="Chase E."/>
            <person name="Truchon A.R."/>
            <person name="Schepens W."/>
            <person name="Wilhelm S.W."/>
        </authorList>
    </citation>
    <scope>NUCLEOTIDE SEQUENCE [LARGE SCALE GENOMIC DNA]</scope>
    <source>
        <strain evidence="1 2">CCMP1851</strain>
    </source>
</reference>
<dbReference type="Proteomes" id="UP001363151">
    <property type="component" value="Unassembled WGS sequence"/>
</dbReference>
<protein>
    <submittedName>
        <fullName evidence="1">Uncharacterized protein</fullName>
    </submittedName>
</protein>
<proteinExistence type="predicted"/>
<evidence type="ECO:0000313" key="1">
    <source>
        <dbReference type="EMBL" id="KAK7254772.1"/>
    </source>
</evidence>
<comment type="caution">
    <text evidence="1">The sequence shown here is derived from an EMBL/GenBank/DDBJ whole genome shotgun (WGS) entry which is preliminary data.</text>
</comment>
<dbReference type="InterPro" id="IPR027417">
    <property type="entry name" value="P-loop_NTPase"/>
</dbReference>
<sequence>MLTSSMWGCARLYLAASLARAATDHNLVPLIVLKNPRSGSSWLVQLLNGVPSAFVTEEILTSKSAGHGDVKAEGEAHLFRALSEPMGRFGRGAAFGVDEKRGGSAKLVAKDRAMRESGKRPRDAWDVVGFTVSPKRILGLNLFGAPDGVFWRSGCRKVVLYERTNKTGQDKSDSSSLQHENKIKQALAYARGRLLRDKCGMNNVRKTGKKACAIGKTLALDVDDLRADLLESMSKDVATRVALRELLRADRGRPLGDGADFVPRPQFGAATAGYIFELAYEELLADAAGALSRLFAWLGKAGVWRAHLAASGAELGSAYAKATSDDLRDVIRNFDEVRAWLRETAPCLVPHLEATDPGAVMASDCAGDFEDAINLRIKQSKSWRHARNNEVMELKVNATGNVGYKRARAVTAEQFEFFQSRSRGHRTR</sequence>
<keyword evidence="2" id="KW-1185">Reference proteome</keyword>
<accession>A0ABR1GG41</accession>